<keyword evidence="2" id="KW-0031">Aminopeptidase</keyword>
<dbReference type="AlphaFoldDB" id="A0A7T3FXY9"/>
<feature type="region of interest" description="Disordered" evidence="1">
    <location>
        <begin position="92"/>
        <end position="111"/>
    </location>
</feature>
<dbReference type="EMBL" id="CP065856">
    <property type="protein sequence ID" value="QPV62740.1"/>
    <property type="molecule type" value="Genomic_DNA"/>
</dbReference>
<evidence type="ECO:0000256" key="1">
    <source>
        <dbReference type="SAM" id="MobiDB-lite"/>
    </source>
</evidence>
<feature type="compositionally biased region" description="Acidic residues" evidence="1">
    <location>
        <begin position="1"/>
        <end position="11"/>
    </location>
</feature>
<proteinExistence type="predicted"/>
<feature type="compositionally biased region" description="Basic and acidic residues" evidence="1">
    <location>
        <begin position="12"/>
        <end position="35"/>
    </location>
</feature>
<dbReference type="OrthoDB" id="275495at2157"/>
<dbReference type="Proteomes" id="UP000595001">
    <property type="component" value="Chromosome"/>
</dbReference>
<dbReference type="GeneID" id="60590577"/>
<keyword evidence="2" id="KW-0645">Protease</keyword>
<feature type="region of interest" description="Disordered" evidence="1">
    <location>
        <begin position="1"/>
        <end position="55"/>
    </location>
</feature>
<reference evidence="2 3" key="1">
    <citation type="submission" date="2020-12" db="EMBL/GenBank/DDBJ databases">
        <title>Halosimplex halophilum sp. nov. and Halosimplex salinum sp. nov., two new members of the genus Halosimplex.</title>
        <authorList>
            <person name="Cui H.L."/>
        </authorList>
    </citation>
    <scope>NUCLEOTIDE SEQUENCE [LARGE SCALE GENOMIC DNA]</scope>
    <source>
        <strain evidence="2 3">YGH94</strain>
    </source>
</reference>
<dbReference type="InterPro" id="IPR058483">
    <property type="entry name" value="DUF8170"/>
</dbReference>
<name>A0A7T3FXY9_9EURY</name>
<organism evidence="2 3">
    <name type="scientific">Halosimplex litoreum</name>
    <dbReference type="NCBI Taxonomy" id="1198301"/>
    <lineage>
        <taxon>Archaea</taxon>
        <taxon>Methanobacteriati</taxon>
        <taxon>Methanobacteriota</taxon>
        <taxon>Stenosarchaea group</taxon>
        <taxon>Halobacteria</taxon>
        <taxon>Halobacteriales</taxon>
        <taxon>Haloarculaceae</taxon>
        <taxon>Halosimplex</taxon>
    </lineage>
</organism>
<dbReference type="KEGG" id="hlt:I7X12_18750"/>
<dbReference type="RefSeq" id="WP_198061538.1">
    <property type="nucleotide sequence ID" value="NZ_CP065856.1"/>
</dbReference>
<evidence type="ECO:0000313" key="3">
    <source>
        <dbReference type="Proteomes" id="UP000595001"/>
    </source>
</evidence>
<sequence>MVDSDEGASGDDGERPGDDGERAGDDGERAGDNRAAETGGGPDYVDGVEGAELVDASPDSLTLTPEQHERLKTHVHGDRLSDIQYSDRRYLVVGRGGDDGPGRRRRRVRDQLDDRREATAFMLEDFGLSGEEIDLWAPGFEILCEQASHVVGVLEDYDGGHVWELGYLYHEQSRVRDALWLLKRTYESDERRRERYDNGMAASHLAALERVADDRVVRWDGEGDLRRAVEEIP</sequence>
<gene>
    <name evidence="2" type="ORF">I7X12_18750</name>
</gene>
<feature type="compositionally biased region" description="Basic and acidic residues" evidence="1">
    <location>
        <begin position="92"/>
        <end position="102"/>
    </location>
</feature>
<keyword evidence="3" id="KW-1185">Reference proteome</keyword>
<protein>
    <submittedName>
        <fullName evidence="2">Aminopeptidase</fullName>
    </submittedName>
</protein>
<keyword evidence="2" id="KW-0378">Hydrolase</keyword>
<evidence type="ECO:0000313" key="2">
    <source>
        <dbReference type="EMBL" id="QPV62740.1"/>
    </source>
</evidence>
<dbReference type="GO" id="GO:0004177">
    <property type="term" value="F:aminopeptidase activity"/>
    <property type="evidence" value="ECO:0007669"/>
    <property type="project" value="UniProtKB-KW"/>
</dbReference>
<dbReference type="Pfam" id="PF26508">
    <property type="entry name" value="DUF8170"/>
    <property type="match status" value="1"/>
</dbReference>
<accession>A0A7T3FXY9</accession>